<sequence>MSSTRQATRRPNQGAQPQQQQPESSSTPRQAEGASRSPQQPTAPARLTREQITSQVAGQHRATFRGRVAFAVRKAFMNLHCETGGPMWETRLEVTLVYITLLAALVLTVLGAYKQIQILIHLHLW</sequence>
<proteinExistence type="predicted"/>
<gene>
    <name evidence="3" type="ORF">TSOC_008255</name>
</gene>
<name>A0A2J7ZYZ1_9CHLO</name>
<organism evidence="3 4">
    <name type="scientific">Tetrabaena socialis</name>
    <dbReference type="NCBI Taxonomy" id="47790"/>
    <lineage>
        <taxon>Eukaryota</taxon>
        <taxon>Viridiplantae</taxon>
        <taxon>Chlorophyta</taxon>
        <taxon>core chlorophytes</taxon>
        <taxon>Chlorophyceae</taxon>
        <taxon>CS clade</taxon>
        <taxon>Chlamydomonadales</taxon>
        <taxon>Tetrabaenaceae</taxon>
        <taxon>Tetrabaena</taxon>
    </lineage>
</organism>
<feature type="compositionally biased region" description="Low complexity" evidence="1">
    <location>
        <begin position="9"/>
        <end position="30"/>
    </location>
</feature>
<dbReference type="EMBL" id="PGGS01000302">
    <property type="protein sequence ID" value="PNH05485.1"/>
    <property type="molecule type" value="Genomic_DNA"/>
</dbReference>
<comment type="caution">
    <text evidence="3">The sequence shown here is derived from an EMBL/GenBank/DDBJ whole genome shotgun (WGS) entry which is preliminary data.</text>
</comment>
<evidence type="ECO:0000313" key="3">
    <source>
        <dbReference type="EMBL" id="PNH05485.1"/>
    </source>
</evidence>
<keyword evidence="2" id="KW-0812">Transmembrane</keyword>
<evidence type="ECO:0000256" key="2">
    <source>
        <dbReference type="SAM" id="Phobius"/>
    </source>
</evidence>
<evidence type="ECO:0000313" key="4">
    <source>
        <dbReference type="Proteomes" id="UP000236333"/>
    </source>
</evidence>
<dbReference type="AlphaFoldDB" id="A0A2J7ZYZ1"/>
<evidence type="ECO:0000256" key="1">
    <source>
        <dbReference type="SAM" id="MobiDB-lite"/>
    </source>
</evidence>
<protein>
    <submittedName>
        <fullName evidence="3">Uncharacterized protein</fullName>
    </submittedName>
</protein>
<reference evidence="3 4" key="1">
    <citation type="journal article" date="2017" name="Mol. Biol. Evol.">
        <title>The 4-celled Tetrabaena socialis nuclear genome reveals the essential components for genetic control of cell number at the origin of multicellularity in the volvocine lineage.</title>
        <authorList>
            <person name="Featherston J."/>
            <person name="Arakaki Y."/>
            <person name="Hanschen E.R."/>
            <person name="Ferris P.J."/>
            <person name="Michod R.E."/>
            <person name="Olson B.J.S.C."/>
            <person name="Nozaki H."/>
            <person name="Durand P.M."/>
        </authorList>
    </citation>
    <scope>NUCLEOTIDE SEQUENCE [LARGE SCALE GENOMIC DNA]</scope>
    <source>
        <strain evidence="3 4">NIES-571</strain>
    </source>
</reference>
<feature type="region of interest" description="Disordered" evidence="1">
    <location>
        <begin position="1"/>
        <end position="47"/>
    </location>
</feature>
<accession>A0A2J7ZYZ1</accession>
<keyword evidence="4" id="KW-1185">Reference proteome</keyword>
<feature type="transmembrane region" description="Helical" evidence="2">
    <location>
        <begin position="95"/>
        <end position="113"/>
    </location>
</feature>
<keyword evidence="2" id="KW-1133">Transmembrane helix</keyword>
<dbReference type="Proteomes" id="UP000236333">
    <property type="component" value="Unassembled WGS sequence"/>
</dbReference>
<keyword evidence="2" id="KW-0472">Membrane</keyword>